<keyword evidence="3" id="KW-1185">Reference proteome</keyword>
<dbReference type="Proteomes" id="UP001140949">
    <property type="component" value="Unassembled WGS sequence"/>
</dbReference>
<feature type="region of interest" description="Disordered" evidence="1">
    <location>
        <begin position="358"/>
        <end position="384"/>
    </location>
</feature>
<sequence>MERKHKILELRERLDNTLALPDLVDDEAIKSLVKDQLLRSSFGNGVDAEKVVEKRAREVSNFLGMLRSASGNKQKEAKTNGPSYNEWKIKQDTDQLRVMYREGPQGTPFHTLLTEGYADGPIDVCVCVSWESTLYKKWWPQYNIPTFKITNSTCLQKVCIGEEISLVRVKVAWPVSDREAILHYFEVEYFKEDLIIVLINTISDTEDVDISTHGFSRAGIPEPKSTVRIDLVGGFVLQKVDANRSYFRVIANMDIKLDFVPPTLINFISRQLIGNGHKLYQKAVGSVATSDEDYGQALQGPLYVRIREGMDSRNKHNVDSVGLEDKKAAALLPVEHGDNAPTCVEITPVTEIVEEEAEDHVNLSSSSTNTISTTDGEGDTERTSISPEVEHALRTLDQAIAIVRGRGLFHSNDSDCFTINGEVPTSDAVIEVGPTSDGDPPKYNDNLNNETTYEEGRPAKDSRNTSMGSVPKEANYGQGEISQPKESLSVFHDKHREETTVSVKQAPVLESMSKVCDEESLSANGFHESGHYGNKYKANDGKKKKKRQCCLSLRFFSI</sequence>
<dbReference type="InterPro" id="IPR023393">
    <property type="entry name" value="START-like_dom_sf"/>
</dbReference>
<evidence type="ECO:0008006" key="4">
    <source>
        <dbReference type="Google" id="ProtNLM"/>
    </source>
</evidence>
<comment type="caution">
    <text evidence="2">The sequence shown here is derived from an EMBL/GenBank/DDBJ whole genome shotgun (WGS) entry which is preliminary data.</text>
</comment>
<protein>
    <recommendedName>
        <fullName evidence="4">START domain-containing protein</fullName>
    </recommendedName>
</protein>
<dbReference type="EMBL" id="JANAVB010030220">
    <property type="protein sequence ID" value="KAJ6813727.1"/>
    <property type="molecule type" value="Genomic_DNA"/>
</dbReference>
<dbReference type="Gene3D" id="3.30.530.20">
    <property type="match status" value="1"/>
</dbReference>
<dbReference type="SUPFAM" id="SSF55961">
    <property type="entry name" value="Bet v1-like"/>
    <property type="match status" value="1"/>
</dbReference>
<evidence type="ECO:0000256" key="1">
    <source>
        <dbReference type="SAM" id="MobiDB-lite"/>
    </source>
</evidence>
<organism evidence="2 3">
    <name type="scientific">Iris pallida</name>
    <name type="common">Sweet iris</name>
    <dbReference type="NCBI Taxonomy" id="29817"/>
    <lineage>
        <taxon>Eukaryota</taxon>
        <taxon>Viridiplantae</taxon>
        <taxon>Streptophyta</taxon>
        <taxon>Embryophyta</taxon>
        <taxon>Tracheophyta</taxon>
        <taxon>Spermatophyta</taxon>
        <taxon>Magnoliopsida</taxon>
        <taxon>Liliopsida</taxon>
        <taxon>Asparagales</taxon>
        <taxon>Iridaceae</taxon>
        <taxon>Iridoideae</taxon>
        <taxon>Irideae</taxon>
        <taxon>Iris</taxon>
    </lineage>
</organism>
<dbReference type="PANTHER" id="PTHR34560:SF1">
    <property type="entry name" value="START DOMAIN-CONTAINING PROTEIN"/>
    <property type="match status" value="1"/>
</dbReference>
<dbReference type="AlphaFoldDB" id="A0AAX6FB96"/>
<accession>A0AAX6FB96</accession>
<reference evidence="2" key="2">
    <citation type="submission" date="2023-04" db="EMBL/GenBank/DDBJ databases">
        <authorList>
            <person name="Bruccoleri R.E."/>
            <person name="Oakeley E.J."/>
            <person name="Faust A.-M."/>
            <person name="Dessus-Babus S."/>
            <person name="Altorfer M."/>
            <person name="Burckhardt D."/>
            <person name="Oertli M."/>
            <person name="Naumann U."/>
            <person name="Petersen F."/>
            <person name="Wong J."/>
        </authorList>
    </citation>
    <scope>NUCLEOTIDE SEQUENCE</scope>
    <source>
        <strain evidence="2">GSM-AAB239-AS_SAM_17_03QT</strain>
        <tissue evidence="2">Leaf</tissue>
    </source>
</reference>
<dbReference type="PANTHER" id="PTHR34560">
    <property type="entry name" value="POLYKETIDE CYCLASE/DEHYDRASE/LIPID TRANSPORT SUPERFAMILY PROTEIN"/>
    <property type="match status" value="1"/>
</dbReference>
<evidence type="ECO:0000313" key="3">
    <source>
        <dbReference type="Proteomes" id="UP001140949"/>
    </source>
</evidence>
<name>A0AAX6FB96_IRIPA</name>
<feature type="compositionally biased region" description="Basic and acidic residues" evidence="1">
    <location>
        <begin position="454"/>
        <end position="463"/>
    </location>
</feature>
<proteinExistence type="predicted"/>
<reference evidence="2" key="1">
    <citation type="journal article" date="2023" name="GigaByte">
        <title>Genome assembly of the bearded iris, Iris pallida Lam.</title>
        <authorList>
            <person name="Bruccoleri R.E."/>
            <person name="Oakeley E.J."/>
            <person name="Faust A.M.E."/>
            <person name="Altorfer M."/>
            <person name="Dessus-Babus S."/>
            <person name="Burckhardt D."/>
            <person name="Oertli M."/>
            <person name="Naumann U."/>
            <person name="Petersen F."/>
            <person name="Wong J."/>
        </authorList>
    </citation>
    <scope>NUCLEOTIDE SEQUENCE</scope>
    <source>
        <strain evidence="2">GSM-AAB239-AS_SAM_17_03QT</strain>
    </source>
</reference>
<feature type="compositionally biased region" description="Low complexity" evidence="1">
    <location>
        <begin position="364"/>
        <end position="374"/>
    </location>
</feature>
<gene>
    <name evidence="2" type="ORF">M6B38_142895</name>
</gene>
<evidence type="ECO:0000313" key="2">
    <source>
        <dbReference type="EMBL" id="KAJ6813727.1"/>
    </source>
</evidence>
<feature type="region of interest" description="Disordered" evidence="1">
    <location>
        <begin position="433"/>
        <end position="485"/>
    </location>
</feature>